<proteinExistence type="inferred from homology"/>
<evidence type="ECO:0000256" key="1">
    <source>
        <dbReference type="ARBA" id="ARBA00022723"/>
    </source>
</evidence>
<dbReference type="InterPro" id="IPR008663">
    <property type="entry name" value="LECT2"/>
</dbReference>
<name>A0AAJ7T4C5_PETMA</name>
<evidence type="ECO:0000256" key="5">
    <source>
        <dbReference type="ARBA" id="ARBA00024361"/>
    </source>
</evidence>
<accession>A0AAJ7T4C5</accession>
<feature type="signal peptide" evidence="6">
    <location>
        <begin position="1"/>
        <end position="20"/>
    </location>
</feature>
<keyword evidence="3" id="KW-0862">Zinc</keyword>
<gene>
    <name evidence="8" type="primary">LOC116942816</name>
</gene>
<dbReference type="PANTHER" id="PTHR11329">
    <property type="entry name" value="LEUKOCYTE CELL-DERIVED CHEMOTAXIN 2"/>
    <property type="match status" value="1"/>
</dbReference>
<keyword evidence="4" id="KW-1015">Disulfide bond</keyword>
<dbReference type="PANTHER" id="PTHR11329:SF0">
    <property type="entry name" value="LEUKOCYTE CELL-DERIVED CHEMOTAXIN-2"/>
    <property type="match status" value="1"/>
</dbReference>
<keyword evidence="7" id="KW-1185">Reference proteome</keyword>
<dbReference type="InterPro" id="IPR011055">
    <property type="entry name" value="Dup_hybrid_motif"/>
</dbReference>
<evidence type="ECO:0000256" key="2">
    <source>
        <dbReference type="ARBA" id="ARBA00022729"/>
    </source>
</evidence>
<sequence>MSLLVLILLLGPAFSGLATAAYAKDAHCEGDGGVCQYTDVACHGKNVKGRCGGPANRQCCMPAAAAATGNVKWNTICDGQTANKLRGCDKYGCGSYGARRTGHKHMGVDVECPDGSVVNAPFSGKVKRQAKPYKKNNAINDGVEFYNDDFCIKIFYIHPDRYTGSISSGHKVGRLLKMQSVYPGITSHVHIQMCDSSKDPTPYII</sequence>
<dbReference type="GO" id="GO:0046872">
    <property type="term" value="F:metal ion binding"/>
    <property type="evidence" value="ECO:0007669"/>
    <property type="project" value="UniProtKB-KW"/>
</dbReference>
<reference evidence="8" key="1">
    <citation type="submission" date="2025-08" db="UniProtKB">
        <authorList>
            <consortium name="RefSeq"/>
        </authorList>
    </citation>
    <scope>IDENTIFICATION</scope>
    <source>
        <tissue evidence="8">Sperm</tissue>
    </source>
</reference>
<dbReference type="RefSeq" id="XP_032811017.1">
    <property type="nucleotide sequence ID" value="XM_032955126.1"/>
</dbReference>
<evidence type="ECO:0000313" key="7">
    <source>
        <dbReference type="Proteomes" id="UP001318040"/>
    </source>
</evidence>
<dbReference type="Gene3D" id="2.70.70.10">
    <property type="entry name" value="Glucose Permease (Domain IIA)"/>
    <property type="match status" value="1"/>
</dbReference>
<organism evidence="7 8">
    <name type="scientific">Petromyzon marinus</name>
    <name type="common">Sea lamprey</name>
    <dbReference type="NCBI Taxonomy" id="7757"/>
    <lineage>
        <taxon>Eukaryota</taxon>
        <taxon>Metazoa</taxon>
        <taxon>Chordata</taxon>
        <taxon>Craniata</taxon>
        <taxon>Vertebrata</taxon>
        <taxon>Cyclostomata</taxon>
        <taxon>Hyperoartia</taxon>
        <taxon>Petromyzontiformes</taxon>
        <taxon>Petromyzontidae</taxon>
        <taxon>Petromyzon</taxon>
    </lineage>
</organism>
<comment type="similarity">
    <text evidence="5">Belongs to the LECT2/MIM-1 family.</text>
</comment>
<protein>
    <submittedName>
        <fullName evidence="8">Leukocyte cell-derived chemotaxin-2-like isoform X1</fullName>
    </submittedName>
</protein>
<keyword evidence="2 6" id="KW-0732">Signal</keyword>
<evidence type="ECO:0000256" key="6">
    <source>
        <dbReference type="SAM" id="SignalP"/>
    </source>
</evidence>
<keyword evidence="1" id="KW-0479">Metal-binding</keyword>
<evidence type="ECO:0000313" key="8">
    <source>
        <dbReference type="RefSeq" id="XP_032811017.1"/>
    </source>
</evidence>
<dbReference type="Proteomes" id="UP001318040">
    <property type="component" value="Chromosome 16"/>
</dbReference>
<feature type="chain" id="PRO_5042468683" evidence="6">
    <location>
        <begin position="21"/>
        <end position="205"/>
    </location>
</feature>
<dbReference type="KEGG" id="pmrn:116942816"/>
<dbReference type="AlphaFoldDB" id="A0AAJ7T4C5"/>
<evidence type="ECO:0000256" key="4">
    <source>
        <dbReference type="ARBA" id="ARBA00023157"/>
    </source>
</evidence>
<evidence type="ECO:0000256" key="3">
    <source>
        <dbReference type="ARBA" id="ARBA00022833"/>
    </source>
</evidence>